<accession>D8QBB4</accession>
<dbReference type="VEuPathDB" id="FungiDB:SCHCODRAFT_02633561"/>
<dbReference type="KEGG" id="scm:SCHCO_02633561"/>
<dbReference type="InterPro" id="IPR029962">
    <property type="entry name" value="TBL"/>
</dbReference>
<dbReference type="GO" id="GO:0016413">
    <property type="term" value="F:O-acetyltransferase activity"/>
    <property type="evidence" value="ECO:0007669"/>
    <property type="project" value="InterPro"/>
</dbReference>
<dbReference type="InParanoid" id="D8QBB4"/>
<dbReference type="eggNOG" id="ENOG502SK7C">
    <property type="taxonomic scope" value="Eukaryota"/>
</dbReference>
<dbReference type="OrthoDB" id="630188at2759"/>
<keyword evidence="2" id="KW-1185">Reference proteome</keyword>
<organism evidence="2">
    <name type="scientific">Schizophyllum commune (strain H4-8 / FGSC 9210)</name>
    <name type="common">Split gill fungus</name>
    <dbReference type="NCBI Taxonomy" id="578458"/>
    <lineage>
        <taxon>Eukaryota</taxon>
        <taxon>Fungi</taxon>
        <taxon>Dikarya</taxon>
        <taxon>Basidiomycota</taxon>
        <taxon>Agaricomycotina</taxon>
        <taxon>Agaricomycetes</taxon>
        <taxon>Agaricomycetidae</taxon>
        <taxon>Agaricales</taxon>
        <taxon>Schizophyllaceae</taxon>
        <taxon>Schizophyllum</taxon>
    </lineage>
</organism>
<dbReference type="GO" id="GO:0005794">
    <property type="term" value="C:Golgi apparatus"/>
    <property type="evidence" value="ECO:0007669"/>
    <property type="project" value="TreeGrafter"/>
</dbReference>
<evidence type="ECO:0000313" key="2">
    <source>
        <dbReference type="Proteomes" id="UP000007431"/>
    </source>
</evidence>
<name>D8QBB4_SCHCM</name>
<dbReference type="HOGENOM" id="CLU_039311_0_0_1"/>
<dbReference type="OMA" id="GWPQNLY"/>
<dbReference type="PANTHER" id="PTHR32285:SF48">
    <property type="entry name" value="PROTEIN TRICHOME BIREFRINGENCE-LIKE 19"/>
    <property type="match status" value="1"/>
</dbReference>
<dbReference type="EMBL" id="GL377309">
    <property type="protein sequence ID" value="EFI94323.1"/>
    <property type="molecule type" value="Genomic_DNA"/>
</dbReference>
<dbReference type="STRING" id="578458.D8QBB4"/>
<gene>
    <name evidence="1" type="ORF">SCHCODRAFT_257897</name>
</gene>
<dbReference type="PANTHER" id="PTHR32285">
    <property type="entry name" value="PROTEIN TRICHOME BIREFRINGENCE-LIKE 9-RELATED"/>
    <property type="match status" value="1"/>
</dbReference>
<dbReference type="Proteomes" id="UP000007431">
    <property type="component" value="Unassembled WGS sequence"/>
</dbReference>
<protein>
    <submittedName>
        <fullName evidence="1">Uncharacterized protein</fullName>
    </submittedName>
</protein>
<reference evidence="1 2" key="1">
    <citation type="journal article" date="2010" name="Nat. Biotechnol.">
        <title>Genome sequence of the model mushroom Schizophyllum commune.</title>
        <authorList>
            <person name="Ohm R.A."/>
            <person name="de Jong J.F."/>
            <person name="Lugones L.G."/>
            <person name="Aerts A."/>
            <person name="Kothe E."/>
            <person name="Stajich J.E."/>
            <person name="de Vries R.P."/>
            <person name="Record E."/>
            <person name="Levasseur A."/>
            <person name="Baker S.E."/>
            <person name="Bartholomew K.A."/>
            <person name="Coutinho P.M."/>
            <person name="Erdmann S."/>
            <person name="Fowler T.J."/>
            <person name="Gathman A.C."/>
            <person name="Lombard V."/>
            <person name="Henrissat B."/>
            <person name="Knabe N."/>
            <person name="Kuees U."/>
            <person name="Lilly W.W."/>
            <person name="Lindquist E."/>
            <person name="Lucas S."/>
            <person name="Magnuson J.K."/>
            <person name="Piumi F."/>
            <person name="Raudaskoski M."/>
            <person name="Salamov A."/>
            <person name="Schmutz J."/>
            <person name="Schwarze F.W.M.R."/>
            <person name="vanKuyk P.A."/>
            <person name="Horton J.S."/>
            <person name="Grigoriev I.V."/>
            <person name="Woesten H.A.B."/>
        </authorList>
    </citation>
    <scope>NUCLEOTIDE SEQUENCE [LARGE SCALE GENOMIC DNA]</scope>
    <source>
        <strain evidence="2">H4-8 / FGSC 9210</strain>
    </source>
</reference>
<proteinExistence type="predicted"/>
<dbReference type="GeneID" id="9593976"/>
<evidence type="ECO:0000313" key="1">
    <source>
        <dbReference type="EMBL" id="EFI94323.1"/>
    </source>
</evidence>
<sequence length="525" mass="60025">MAALTTLGVNFRSLYTKLIVLGAVLTLILLTYVFTIGPTHTLTLPEIPFFTERVRSTCTPEAYAKGHWEYAPRTNKTVMTNKDEALEFAGFEGCASSREYYWHLAVDNEAQWDRFPDAFSYRWVPSDECDIRTFRAEELLKDLVQQGGWLLIGDSITEGHFASISCLLYPHVIATPDYNKNPYFDRAWPQNMYLNPESPVVQRLKLPRGFNVTGTPLVTFRRVDTLLTGDELIALHRELYNPPPDFELISDEAFWALSPQEYVRIFTDPANHYGTLIISTGGHWTTTLFSGFRDDSAVDRGYGIDGVIEFFGHAMEKWASDVQKLLDEARDKRTRRQVVIRAYLPGHEDCHDHRKPWTEVQPYKWNWYNWANIGELNHVFENIVSSSRFRDIHYLGIDHPARLRPDAHVSSDCLHIMGGSGVMEGWTHYIWHYVTREASDKAKAQREEEDSPDDTSRYCSGKVIASPGCKQSPGNRGDKNWITITRSGASARVVRNRGVKERPLYFWTTHGPGGCTDQCLGALLW</sequence>
<dbReference type="AlphaFoldDB" id="D8QBB4"/>